<keyword evidence="2" id="KW-0732">Signal</keyword>
<accession>A0A8W7PRV3</accession>
<sequence>MRPHIKMQHHTAMMLRIIVFGYICTTTFCEPGNTLAAFPEPVCGQISQMLDGCFHNVTPNATAELLHTVQIPETIEQINSRCLLFNRGMDCVERYLDVCVDAKERFIIDSEVYGAKRLYQFLCRDRAFQQEFLWHKDCFQLVHRDLDSCSKRFVSILKEEIAKTTEQSLNEQYMHFCCARYAYENCVYISARYKCKPDSAVFLRRIAKLLSSDKHFLNCDKIETEVCSSVGRPAARWWWWWSSSMAALFVLSFVVNA</sequence>
<protein>
    <submittedName>
        <fullName evidence="3">Uncharacterized protein</fullName>
    </submittedName>
</protein>
<keyword evidence="1" id="KW-0812">Transmembrane</keyword>
<feature type="transmembrane region" description="Helical" evidence="1">
    <location>
        <begin position="237"/>
        <end position="255"/>
    </location>
</feature>
<feature type="chain" id="PRO_5036480211" evidence="2">
    <location>
        <begin position="30"/>
        <end position="257"/>
    </location>
</feature>
<dbReference type="PANTHER" id="PTHR33964">
    <property type="entry name" value="RE45066P-RELATED"/>
    <property type="match status" value="1"/>
</dbReference>
<dbReference type="Proteomes" id="UP000075882">
    <property type="component" value="Unassembled WGS sequence"/>
</dbReference>
<organism evidence="3">
    <name type="scientific">Anopheles coluzzii</name>
    <name type="common">African malaria mosquito</name>
    <dbReference type="NCBI Taxonomy" id="1518534"/>
    <lineage>
        <taxon>Eukaryota</taxon>
        <taxon>Metazoa</taxon>
        <taxon>Ecdysozoa</taxon>
        <taxon>Arthropoda</taxon>
        <taxon>Hexapoda</taxon>
        <taxon>Insecta</taxon>
        <taxon>Pterygota</taxon>
        <taxon>Neoptera</taxon>
        <taxon>Endopterygota</taxon>
        <taxon>Diptera</taxon>
        <taxon>Nematocera</taxon>
        <taxon>Culicoidea</taxon>
        <taxon>Culicidae</taxon>
        <taxon>Anophelinae</taxon>
        <taxon>Anopheles</taxon>
    </lineage>
</organism>
<evidence type="ECO:0000313" key="3">
    <source>
        <dbReference type="EnsemblMetazoa" id="ACOM036579-PA.1"/>
    </source>
</evidence>
<evidence type="ECO:0000256" key="2">
    <source>
        <dbReference type="SAM" id="SignalP"/>
    </source>
</evidence>
<evidence type="ECO:0000256" key="1">
    <source>
        <dbReference type="SAM" id="Phobius"/>
    </source>
</evidence>
<feature type="signal peptide" evidence="2">
    <location>
        <begin position="1"/>
        <end position="29"/>
    </location>
</feature>
<dbReference type="VEuPathDB" id="VectorBase:ACON2_041733"/>
<name>A0A8W7PRV3_ANOCL</name>
<proteinExistence type="predicted"/>
<reference evidence="3" key="1">
    <citation type="submission" date="2022-08" db="UniProtKB">
        <authorList>
            <consortium name="EnsemblMetazoa"/>
        </authorList>
    </citation>
    <scope>IDENTIFICATION</scope>
</reference>
<keyword evidence="1" id="KW-0472">Membrane</keyword>
<dbReference type="EnsemblMetazoa" id="ACOM036579-RA">
    <property type="protein sequence ID" value="ACOM036579-PA.1"/>
    <property type="gene ID" value="ACOM036579"/>
</dbReference>
<dbReference type="AlphaFoldDB" id="A0A8W7PRV3"/>
<dbReference type="PANTHER" id="PTHR33964:SF2">
    <property type="entry name" value="IP09356P"/>
    <property type="match status" value="1"/>
</dbReference>
<keyword evidence="1" id="KW-1133">Transmembrane helix</keyword>